<feature type="transmembrane region" description="Helical" evidence="1">
    <location>
        <begin position="75"/>
        <end position="98"/>
    </location>
</feature>
<comment type="caution">
    <text evidence="2">The sequence shown here is derived from an EMBL/GenBank/DDBJ whole genome shotgun (WGS) entry which is preliminary data.</text>
</comment>
<feature type="transmembrane region" description="Helical" evidence="1">
    <location>
        <begin position="43"/>
        <end position="63"/>
    </location>
</feature>
<evidence type="ECO:0000256" key="1">
    <source>
        <dbReference type="SAM" id="Phobius"/>
    </source>
</evidence>
<feature type="transmembrane region" description="Helical" evidence="1">
    <location>
        <begin position="6"/>
        <end position="27"/>
    </location>
</feature>
<proteinExistence type="predicted"/>
<dbReference type="Pfam" id="PF06961">
    <property type="entry name" value="DUF1294"/>
    <property type="match status" value="1"/>
</dbReference>
<sequence>MSYLLILALTLTYYLLLSLLCFLVYFYDKQAAIQRRSRVPEKNLLLLSLIGGWPGALLAHKFLRHKSMKRPFLRWFFLMLVLHWLLLFALLAASVFFANVH</sequence>
<keyword evidence="1" id="KW-1133">Transmembrane helix</keyword>
<gene>
    <name evidence="2" type="ORF">H8K26_15925</name>
</gene>
<organism evidence="2 3">
    <name type="scientific">Undibacterium aquatile</name>
    <dbReference type="NCBI Taxonomy" id="1537398"/>
    <lineage>
        <taxon>Bacteria</taxon>
        <taxon>Pseudomonadati</taxon>
        <taxon>Pseudomonadota</taxon>
        <taxon>Betaproteobacteria</taxon>
        <taxon>Burkholderiales</taxon>
        <taxon>Oxalobacteraceae</taxon>
        <taxon>Undibacterium</taxon>
    </lineage>
</organism>
<keyword evidence="1" id="KW-0812">Transmembrane</keyword>
<keyword evidence="3" id="KW-1185">Reference proteome</keyword>
<protein>
    <submittedName>
        <fullName evidence="2">DUF1294 domain-containing protein</fullName>
    </submittedName>
</protein>
<evidence type="ECO:0000313" key="3">
    <source>
        <dbReference type="Proteomes" id="UP000637632"/>
    </source>
</evidence>
<reference evidence="2 3" key="1">
    <citation type="submission" date="2020-08" db="EMBL/GenBank/DDBJ databases">
        <title>Novel species isolated from subtropical streams in China.</title>
        <authorList>
            <person name="Lu H."/>
        </authorList>
    </citation>
    <scope>NUCLEOTIDE SEQUENCE [LARGE SCALE GENOMIC DNA]</scope>
    <source>
        <strain evidence="2 3">CCTCC AB 2015119</strain>
    </source>
</reference>
<name>A0ABR6XJL4_9BURK</name>
<dbReference type="InterPro" id="IPR010718">
    <property type="entry name" value="DUF1294"/>
</dbReference>
<dbReference type="Proteomes" id="UP000637632">
    <property type="component" value="Unassembled WGS sequence"/>
</dbReference>
<keyword evidence="1" id="KW-0472">Membrane</keyword>
<accession>A0ABR6XJL4</accession>
<evidence type="ECO:0000313" key="2">
    <source>
        <dbReference type="EMBL" id="MBC3812933.1"/>
    </source>
</evidence>
<dbReference type="EMBL" id="JACOFT010000006">
    <property type="protein sequence ID" value="MBC3812933.1"/>
    <property type="molecule type" value="Genomic_DNA"/>
</dbReference>
<dbReference type="RefSeq" id="WP_190480818.1">
    <property type="nucleotide sequence ID" value="NZ_JACOFT010000006.1"/>
</dbReference>